<feature type="compositionally biased region" description="Basic and acidic residues" evidence="1">
    <location>
        <begin position="232"/>
        <end position="241"/>
    </location>
</feature>
<protein>
    <submittedName>
        <fullName evidence="2">Uncharacterized protein</fullName>
    </submittedName>
</protein>
<evidence type="ECO:0000313" key="3">
    <source>
        <dbReference type="Proteomes" id="UP000268093"/>
    </source>
</evidence>
<evidence type="ECO:0000313" key="2">
    <source>
        <dbReference type="EMBL" id="RUP44010.1"/>
    </source>
</evidence>
<comment type="caution">
    <text evidence="2">The sequence shown here is derived from an EMBL/GenBank/DDBJ whole genome shotgun (WGS) entry which is preliminary data.</text>
</comment>
<accession>A0A433CZK0</accession>
<feature type="compositionally biased region" description="Polar residues" evidence="1">
    <location>
        <begin position="10"/>
        <end position="22"/>
    </location>
</feature>
<sequence>MATIIKPFFNPNTSSDPYSNDFSDSELCDEFDSMGVHPNSTTSMHPRPSASKATLWRKRQPRSLPKTGNVLVNEALSRRVNLNMQPAISLPSYYDIEPDFKETRVFSQAPPAAAAPHTYEEVESSFASSTGSLFQSVYDNWQNEEARSGAVPEIDGRHTTASSRTSSSIFELYQQDSSRNPISGMNIESRLLDKNFHPDSALRGQTNGMSTELTRGEGLPPPLPTRSLVKHQGRERLHERGQTSFDVVEEEDEEYSNYKYNNEDDGLNDNYNRKNSGDTSSAVPASVHPFSFQQLPLLSGMPFPIHSNFSSPHHVNTSPFLNEDKRSQILEWNQKHDYTTSPPQSRDPSPTRAISRTPVAARALPEYSGPTSTDSDQVDSPRSSFGPHRAREMSYDSTSTVHAGLALHILERRRNSQAEALLARRASRPILRDEDRFVIMGVESDDPDKVSGESEADAIDEIPEAQAEKVAPRKDEQNVTPVSVPTLVTPATEDDNGSICVIRDASVGLVDGDDESTPGDRVVVFRIKDGNVKQTSVGSPMSWEKGPGSTVLWG</sequence>
<dbReference type="EMBL" id="RBNI01009804">
    <property type="protein sequence ID" value="RUP44010.1"/>
    <property type="molecule type" value="Genomic_DNA"/>
</dbReference>
<feature type="region of interest" description="Disordered" evidence="1">
    <location>
        <begin position="197"/>
        <end position="285"/>
    </location>
</feature>
<name>A0A433CZK0_9FUNG</name>
<evidence type="ECO:0000256" key="1">
    <source>
        <dbReference type="SAM" id="MobiDB-lite"/>
    </source>
</evidence>
<feature type="region of interest" description="Disordered" evidence="1">
    <location>
        <begin position="534"/>
        <end position="554"/>
    </location>
</feature>
<feature type="region of interest" description="Disordered" evidence="1">
    <location>
        <begin position="1"/>
        <end position="59"/>
    </location>
</feature>
<feature type="region of interest" description="Disordered" evidence="1">
    <location>
        <begin position="358"/>
        <end position="397"/>
    </location>
</feature>
<dbReference type="OrthoDB" id="10472504at2759"/>
<reference evidence="2 3" key="1">
    <citation type="journal article" date="2018" name="New Phytol.">
        <title>Phylogenomics of Endogonaceae and evolution of mycorrhizas within Mucoromycota.</title>
        <authorList>
            <person name="Chang Y."/>
            <person name="Desiro A."/>
            <person name="Na H."/>
            <person name="Sandor L."/>
            <person name="Lipzen A."/>
            <person name="Clum A."/>
            <person name="Barry K."/>
            <person name="Grigoriev I.V."/>
            <person name="Martin F.M."/>
            <person name="Stajich J.E."/>
            <person name="Smith M.E."/>
            <person name="Bonito G."/>
            <person name="Spatafora J.W."/>
        </authorList>
    </citation>
    <scope>NUCLEOTIDE SEQUENCE [LARGE SCALE GENOMIC DNA]</scope>
    <source>
        <strain evidence="2 3">GMNB39</strain>
    </source>
</reference>
<feature type="compositionally biased region" description="Low complexity" evidence="1">
    <location>
        <begin position="159"/>
        <end position="168"/>
    </location>
</feature>
<organism evidence="2 3">
    <name type="scientific">Jimgerdemannia flammicorona</name>
    <dbReference type="NCBI Taxonomy" id="994334"/>
    <lineage>
        <taxon>Eukaryota</taxon>
        <taxon>Fungi</taxon>
        <taxon>Fungi incertae sedis</taxon>
        <taxon>Mucoromycota</taxon>
        <taxon>Mucoromycotina</taxon>
        <taxon>Endogonomycetes</taxon>
        <taxon>Endogonales</taxon>
        <taxon>Endogonaceae</taxon>
        <taxon>Jimgerdemannia</taxon>
    </lineage>
</organism>
<proteinExistence type="predicted"/>
<gene>
    <name evidence="2" type="ORF">BC936DRAFT_150079</name>
</gene>
<feature type="compositionally biased region" description="Polar residues" evidence="1">
    <location>
        <begin position="203"/>
        <end position="213"/>
    </location>
</feature>
<keyword evidence="3" id="KW-1185">Reference proteome</keyword>
<dbReference type="Proteomes" id="UP000268093">
    <property type="component" value="Unassembled WGS sequence"/>
</dbReference>
<feature type="compositionally biased region" description="Acidic residues" evidence="1">
    <location>
        <begin position="23"/>
        <end position="32"/>
    </location>
</feature>
<feature type="compositionally biased region" description="Polar residues" evidence="1">
    <location>
        <begin position="369"/>
        <end position="383"/>
    </location>
</feature>
<dbReference type="AlphaFoldDB" id="A0A433CZK0"/>
<feature type="region of interest" description="Disordered" evidence="1">
    <location>
        <begin position="148"/>
        <end position="168"/>
    </location>
</feature>